<dbReference type="InterPro" id="IPR037284">
    <property type="entry name" value="SUF_FeS_clus_asmbl_SufBD_sf"/>
</dbReference>
<comment type="caution">
    <text evidence="4">The sequence shown here is derived from an EMBL/GenBank/DDBJ whole genome shotgun (WGS) entry which is preliminary data.</text>
</comment>
<evidence type="ECO:0000313" key="5">
    <source>
        <dbReference type="Proteomes" id="UP001480973"/>
    </source>
</evidence>
<dbReference type="NCBIfam" id="TIGR01980">
    <property type="entry name" value="sufB"/>
    <property type="match status" value="1"/>
</dbReference>
<dbReference type="Pfam" id="PF19295">
    <property type="entry name" value="SufBD_N"/>
    <property type="match status" value="1"/>
</dbReference>
<proteinExistence type="inferred from homology"/>
<dbReference type="InterPro" id="IPR055346">
    <property type="entry name" value="Fe-S_cluster_assembly_SufBD"/>
</dbReference>
<dbReference type="PANTHER" id="PTHR30508:SF1">
    <property type="entry name" value="UPF0051 PROTEIN ABCI8, CHLOROPLASTIC-RELATED"/>
    <property type="match status" value="1"/>
</dbReference>
<feature type="domain" description="SUF system FeS cluster assembly SufBD N-terminal" evidence="3">
    <location>
        <begin position="42"/>
        <end position="202"/>
    </location>
</feature>
<keyword evidence="5" id="KW-1185">Reference proteome</keyword>
<dbReference type="SUPFAM" id="SSF101960">
    <property type="entry name" value="Stabilizer of iron transporter SufD"/>
    <property type="match status" value="1"/>
</dbReference>
<evidence type="ECO:0000259" key="3">
    <source>
        <dbReference type="Pfam" id="PF19295"/>
    </source>
</evidence>
<reference evidence="4 5" key="1">
    <citation type="submission" date="2024-03" db="EMBL/GenBank/DDBJ databases">
        <title>Human intestinal bacterial collection.</title>
        <authorList>
            <person name="Pauvert C."/>
            <person name="Hitch T.C.A."/>
            <person name="Clavel T."/>
        </authorList>
    </citation>
    <scope>NUCLEOTIDE SEQUENCE [LARGE SCALE GENOMIC DNA]</scope>
    <source>
        <strain evidence="4 5">CLA-JM-H10</strain>
    </source>
</reference>
<dbReference type="Proteomes" id="UP001480973">
    <property type="component" value="Unassembled WGS sequence"/>
</dbReference>
<feature type="domain" description="SUF system FeS cluster assembly SufBD core" evidence="2">
    <location>
        <begin position="205"/>
        <end position="439"/>
    </location>
</feature>
<accession>A0ABV1GJX6</accession>
<protein>
    <submittedName>
        <fullName evidence="4">Fe-S cluster assembly protein SufB</fullName>
    </submittedName>
</protein>
<sequence length="468" mass="52067">MREKTNVNDVDRSMYDFRNEEKDVYRVKEGLTPAIVEKISSEKHDPVWMQNFRLESLQIYNEMKVPDWGPSIEELNMDDIVTYVRPNTKMSAKWSDVPEDIKDTFEKLGIPQAERKSLAGVGAQYDSELVYHNVREEVAAQGVVYTDMESALTGEYADMVKKHFMKLVTPRDHKFAALHGAVWSGGSFVYVPPGVSVEIPLQSYFRLNAPGAGQFEHTLIIVDEGAYLHFIEGCSAPKYNVANLHAGCVELFVGKNAKLRYSTIENWSKNMYNLNTKRALVEEGGTIEWVSGSFGSHVSYLYPMSVLNGEGARAEFTGITFAGKGQNLDTGTKVVHNAPKTTSYVNTKSISKDGGISTFRSSVVVKPQAKQSKSAVSCQSLMLDDISRSDTIPAMDIRTKDADVGHEARIGRISDEAVFYLMSRGISEEEARAMIVSGFADNVSKELPLEYAVEMNNLIRLEMKGSIG</sequence>
<dbReference type="PANTHER" id="PTHR30508">
    <property type="entry name" value="FES CLUSTER ASSEMBLY PROTEIN SUF"/>
    <property type="match status" value="1"/>
</dbReference>
<evidence type="ECO:0000256" key="1">
    <source>
        <dbReference type="ARBA" id="ARBA00043967"/>
    </source>
</evidence>
<gene>
    <name evidence="4" type="primary">sufB</name>
    <name evidence="4" type="ORF">WMO38_01505</name>
</gene>
<dbReference type="InterPro" id="IPR000825">
    <property type="entry name" value="SUF_FeS_clus_asmbl_SufBD_core"/>
</dbReference>
<dbReference type="Pfam" id="PF01458">
    <property type="entry name" value="SUFBD_core"/>
    <property type="match status" value="1"/>
</dbReference>
<evidence type="ECO:0000313" key="4">
    <source>
        <dbReference type="EMBL" id="MEQ2533782.1"/>
    </source>
</evidence>
<organism evidence="4 5">
    <name type="scientific">Lachnospira intestinalis</name>
    <dbReference type="NCBI Taxonomy" id="3133158"/>
    <lineage>
        <taxon>Bacteria</taxon>
        <taxon>Bacillati</taxon>
        <taxon>Bacillota</taxon>
        <taxon>Clostridia</taxon>
        <taxon>Lachnospirales</taxon>
        <taxon>Lachnospiraceae</taxon>
        <taxon>Lachnospira</taxon>
    </lineage>
</organism>
<comment type="similarity">
    <text evidence="1">Belongs to the iron-sulfur cluster assembly SufBD family.</text>
</comment>
<evidence type="ECO:0000259" key="2">
    <source>
        <dbReference type="Pfam" id="PF01458"/>
    </source>
</evidence>
<name>A0ABV1GJX6_9FIRM</name>
<dbReference type="InterPro" id="IPR045595">
    <property type="entry name" value="SufBD_N"/>
</dbReference>
<dbReference type="EMBL" id="JBBMES010000001">
    <property type="protein sequence ID" value="MEQ2533782.1"/>
    <property type="molecule type" value="Genomic_DNA"/>
</dbReference>
<dbReference type="InterPro" id="IPR010231">
    <property type="entry name" value="SUF_FeS_clus_asmbl_SufB"/>
</dbReference>